<dbReference type="InterPro" id="IPR004839">
    <property type="entry name" value="Aminotransferase_I/II_large"/>
</dbReference>
<feature type="domain" description="Aminotransferase class I/classII large" evidence="3">
    <location>
        <begin position="75"/>
        <end position="431"/>
    </location>
</feature>
<accession>A0A9P9ERT9</accession>
<dbReference type="PROSITE" id="PS00105">
    <property type="entry name" value="AA_TRANSFER_CLASS_1"/>
    <property type="match status" value="1"/>
</dbReference>
<dbReference type="InterPro" id="IPR015421">
    <property type="entry name" value="PyrdxlP-dep_Trfase_major"/>
</dbReference>
<dbReference type="CDD" id="cd00609">
    <property type="entry name" value="AAT_like"/>
    <property type="match status" value="1"/>
</dbReference>
<dbReference type="InterPro" id="IPR004838">
    <property type="entry name" value="NHTrfase_class1_PyrdxlP-BS"/>
</dbReference>
<evidence type="ECO:0000313" key="4">
    <source>
        <dbReference type="EMBL" id="KAH7143483.1"/>
    </source>
</evidence>
<dbReference type="InterPro" id="IPR015422">
    <property type="entry name" value="PyrdxlP-dep_Trfase_small"/>
</dbReference>
<gene>
    <name evidence="4" type="ORF">EDB81DRAFT_795771</name>
</gene>
<keyword evidence="4" id="KW-0032">Aminotransferase</keyword>
<dbReference type="SUPFAM" id="SSF53383">
    <property type="entry name" value="PLP-dependent transferases"/>
    <property type="match status" value="1"/>
</dbReference>
<comment type="caution">
    <text evidence="4">The sequence shown here is derived from an EMBL/GenBank/DDBJ whole genome shotgun (WGS) entry which is preliminary data.</text>
</comment>
<dbReference type="PANTHER" id="PTHR43795">
    <property type="entry name" value="BIFUNCTIONAL ASPARTATE AMINOTRANSFERASE AND GLUTAMATE/ASPARTATE-PREPHENATE AMINOTRANSFERASE-RELATED"/>
    <property type="match status" value="1"/>
</dbReference>
<keyword evidence="5" id="KW-1185">Reference proteome</keyword>
<dbReference type="OrthoDB" id="7042322at2759"/>
<dbReference type="Gene3D" id="3.40.640.10">
    <property type="entry name" value="Type I PLP-dependent aspartate aminotransferase-like (Major domain)"/>
    <property type="match status" value="1"/>
</dbReference>
<dbReference type="InterPro" id="IPR050478">
    <property type="entry name" value="Ethylene_sulfur-biosynth"/>
</dbReference>
<evidence type="ECO:0000256" key="2">
    <source>
        <dbReference type="ARBA" id="ARBA00022898"/>
    </source>
</evidence>
<dbReference type="GO" id="GO:0030170">
    <property type="term" value="F:pyridoxal phosphate binding"/>
    <property type="evidence" value="ECO:0007669"/>
    <property type="project" value="InterPro"/>
</dbReference>
<dbReference type="AlphaFoldDB" id="A0A9P9ERT9"/>
<name>A0A9P9ERT9_9HYPO</name>
<dbReference type="PRINTS" id="PR00753">
    <property type="entry name" value="ACCSYNTHASE"/>
</dbReference>
<keyword evidence="4" id="KW-0808">Transferase</keyword>
<dbReference type="Pfam" id="PF00155">
    <property type="entry name" value="Aminotran_1_2"/>
    <property type="match status" value="1"/>
</dbReference>
<dbReference type="PANTHER" id="PTHR43795:SF63">
    <property type="entry name" value="PUTATIVE (AFU_ORTHOLOGUE AFUA_4G00630)-RELATED"/>
    <property type="match status" value="1"/>
</dbReference>
<protein>
    <submittedName>
        <fullName evidence="4">Aspartate aminotransferase</fullName>
    </submittedName>
</protein>
<proteinExistence type="inferred from homology"/>
<evidence type="ECO:0000259" key="3">
    <source>
        <dbReference type="Pfam" id="PF00155"/>
    </source>
</evidence>
<dbReference type="GO" id="GO:0006520">
    <property type="term" value="P:amino acid metabolic process"/>
    <property type="evidence" value="ECO:0007669"/>
    <property type="project" value="TreeGrafter"/>
</dbReference>
<dbReference type="Gene3D" id="3.90.1150.10">
    <property type="entry name" value="Aspartate Aminotransferase, domain 1"/>
    <property type="match status" value="1"/>
</dbReference>
<evidence type="ECO:0000256" key="1">
    <source>
        <dbReference type="ARBA" id="ARBA00007441"/>
    </source>
</evidence>
<keyword evidence="2" id="KW-0663">Pyridoxal phosphate</keyword>
<dbReference type="Proteomes" id="UP000738349">
    <property type="component" value="Unassembled WGS sequence"/>
</dbReference>
<dbReference type="EMBL" id="JAGMUV010000009">
    <property type="protein sequence ID" value="KAH7143483.1"/>
    <property type="molecule type" value="Genomic_DNA"/>
</dbReference>
<reference evidence="4" key="1">
    <citation type="journal article" date="2021" name="Nat. Commun.">
        <title>Genetic determinants of endophytism in the Arabidopsis root mycobiome.</title>
        <authorList>
            <person name="Mesny F."/>
            <person name="Miyauchi S."/>
            <person name="Thiergart T."/>
            <person name="Pickel B."/>
            <person name="Atanasova L."/>
            <person name="Karlsson M."/>
            <person name="Huettel B."/>
            <person name="Barry K.W."/>
            <person name="Haridas S."/>
            <person name="Chen C."/>
            <person name="Bauer D."/>
            <person name="Andreopoulos W."/>
            <person name="Pangilinan J."/>
            <person name="LaButti K."/>
            <person name="Riley R."/>
            <person name="Lipzen A."/>
            <person name="Clum A."/>
            <person name="Drula E."/>
            <person name="Henrissat B."/>
            <person name="Kohler A."/>
            <person name="Grigoriev I.V."/>
            <person name="Martin F.M."/>
            <person name="Hacquard S."/>
        </authorList>
    </citation>
    <scope>NUCLEOTIDE SEQUENCE</scope>
    <source>
        <strain evidence="4">MPI-CAGE-AT-0147</strain>
    </source>
</reference>
<sequence length="437" mass="48417">MIIPPPSSLSLRATSSLKNTSNALWDVLIDLWHPQTNPNGYVSLGLADNTVMQEQLLRRMNSGSFSAPCLALGDTIAGSIRLRTAIAHLLNRHLHPSKPLQPSQIITTNGVTSAIEHCSWAVCDPGEGILLGRPYYRGFTRDLCLRPATKIVPVSFGDLDPLSVSAVARYEEAVIRSRDQGCAIRSLMLCNPHNPLGRCYSRPFLVELMRMCQKFGIHLISDEIYALAVWRRGQDEETPMEPFTSLLSINTEGIIDPSLVHVLWGVSKDFGANGARLGVVISQGNPDLLESIRGVGQFSSISGFADSLITTVLEDEEFVDRYVHENRAKLAELYAYVVKFLDDHGIPYARGSNAAFFVWCDLLTPYMKARPSSVTDESDAARAGNKELMAKLASHKVHLGNGDDFVHEQPGWFRITFSQHREHIDEGLRRIVQVIQG</sequence>
<organism evidence="4 5">
    <name type="scientific">Dactylonectria macrodidyma</name>
    <dbReference type="NCBI Taxonomy" id="307937"/>
    <lineage>
        <taxon>Eukaryota</taxon>
        <taxon>Fungi</taxon>
        <taxon>Dikarya</taxon>
        <taxon>Ascomycota</taxon>
        <taxon>Pezizomycotina</taxon>
        <taxon>Sordariomycetes</taxon>
        <taxon>Hypocreomycetidae</taxon>
        <taxon>Hypocreales</taxon>
        <taxon>Nectriaceae</taxon>
        <taxon>Dactylonectria</taxon>
    </lineage>
</organism>
<comment type="similarity">
    <text evidence="1">Belongs to the class-I pyridoxal-phosphate-dependent aminotransferase family.</text>
</comment>
<evidence type="ECO:0000313" key="5">
    <source>
        <dbReference type="Proteomes" id="UP000738349"/>
    </source>
</evidence>
<dbReference type="InterPro" id="IPR015424">
    <property type="entry name" value="PyrdxlP-dep_Trfase"/>
</dbReference>
<dbReference type="GO" id="GO:0008483">
    <property type="term" value="F:transaminase activity"/>
    <property type="evidence" value="ECO:0007669"/>
    <property type="project" value="UniProtKB-KW"/>
</dbReference>